<dbReference type="PANTHER" id="PTHR23135">
    <property type="entry name" value="MUR LIGASE FAMILY MEMBER"/>
    <property type="match status" value="1"/>
</dbReference>
<sequence length="453" mass="50382">MRVIKKWKSRLALWVGQITLYVLRLIGRRGTSLPGFLAYRLSPDLLFNLLTQLDTCVFVTGTNGKTTTSALLYSILSDEKNLWLTNKDGANLMQGLLAAFLPHVTATGRLGLRKAILEVDEATLPRITERFHPTMVVVTNVVRDQLDRYGEVDQALAMLRQGISYPGIQLITNADDPLAASLGIERELTSFYGMDEVLQDTQTRNEVRDGAFCLMCGQEIEYSHTIYGQFGHYHCPNGDFTRPTPDYGGILRANDASLIVRWRKRNTEVEQFAVPSPVIGLYNYYNLLAAVATACTLGISTRKIVEAVTVYEAPLGRMQVYAGTPERILALIKNPAGANSVLRTIETDSRAKAVCFAINDADADGRDVSWLWDIDLESFLATAVCDRYFCAGHRALDMALRLLYAGVQRKQIEILDALSDVVKATESLDVPVYVLSTYTALYPLGTYLREASR</sequence>
<comment type="similarity">
    <text evidence="5">Belongs to the MurCDEF family. MurT subfamily.</text>
</comment>
<evidence type="ECO:0000256" key="5">
    <source>
        <dbReference type="HAMAP-Rule" id="MF_02214"/>
    </source>
</evidence>
<protein>
    <recommendedName>
        <fullName evidence="5">Lipid II isoglutaminyl synthase (glutamine-hydrolyzing) subunit MurT</fullName>
        <ecNumber evidence="5">6.3.5.13</ecNumber>
    </recommendedName>
</protein>
<dbReference type="InterPro" id="IPR018109">
    <property type="entry name" value="Folylpolyglutamate_synth_CS"/>
</dbReference>
<evidence type="ECO:0000256" key="1">
    <source>
        <dbReference type="ARBA" id="ARBA00004752"/>
    </source>
</evidence>
<dbReference type="AlphaFoldDB" id="A0A2U3DCM2"/>
<name>A0A2U3DCM2_SULT2</name>
<gene>
    <name evidence="5" type="primary">murT</name>
    <name evidence="8" type="ORF">BM613_02395</name>
</gene>
<comment type="function">
    <text evidence="5">The lipid II isoglutaminyl synthase complex catalyzes the formation of alpha-D-isoglutamine in the cell wall lipid II stem peptide. The MurT subunit catalyzes the ATP-dependent amidation of D-glutamate residue of lipid II, converting it to an isoglutamine residue.</text>
</comment>
<dbReference type="SUPFAM" id="SSF53623">
    <property type="entry name" value="MurD-like peptide ligases, catalytic domain"/>
    <property type="match status" value="1"/>
</dbReference>
<keyword evidence="9" id="KW-1185">Reference proteome</keyword>
<dbReference type="InterPro" id="IPR043703">
    <property type="entry name" value="Lipid_II_synth_MurT"/>
</dbReference>
<dbReference type="UniPathway" id="UPA00219"/>
<feature type="active site" evidence="5">
    <location>
        <position position="367"/>
    </location>
</feature>
<evidence type="ECO:0000259" key="6">
    <source>
        <dbReference type="Pfam" id="PF08245"/>
    </source>
</evidence>
<comment type="caution">
    <text evidence="8">The sequence shown here is derived from an EMBL/GenBank/DDBJ whole genome shotgun (WGS) entry which is preliminary data.</text>
</comment>
<keyword evidence="4 5" id="KW-0067">ATP-binding</keyword>
<dbReference type="GO" id="GO:0046872">
    <property type="term" value="F:metal ion binding"/>
    <property type="evidence" value="ECO:0007669"/>
    <property type="project" value="UniProtKB-KW"/>
</dbReference>
<comment type="pathway">
    <text evidence="1 5">Cell wall biogenesis; peptidoglycan biosynthesis.</text>
</comment>
<dbReference type="GO" id="GO:0004326">
    <property type="term" value="F:tetrahydrofolylpolyglutamate synthase activity"/>
    <property type="evidence" value="ECO:0007669"/>
    <property type="project" value="InterPro"/>
</dbReference>
<comment type="subunit">
    <text evidence="5">Forms a heterodimer with GatD.</text>
</comment>
<dbReference type="EC" id="6.3.5.13" evidence="5"/>
<dbReference type="InterPro" id="IPR013221">
    <property type="entry name" value="Mur_ligase_cen"/>
</dbReference>
<dbReference type="HAMAP" id="MF_02214">
    <property type="entry name" value="Lipid_II_synth_MurT"/>
    <property type="match status" value="1"/>
</dbReference>
<organism evidence="8 9">
    <name type="scientific">Sulfoacidibacillus thermotolerans</name>
    <name type="common">Acidibacillus sulfuroxidans</name>
    <dbReference type="NCBI Taxonomy" id="1765684"/>
    <lineage>
        <taxon>Bacteria</taxon>
        <taxon>Bacillati</taxon>
        <taxon>Bacillota</taxon>
        <taxon>Bacilli</taxon>
        <taxon>Bacillales</taxon>
        <taxon>Alicyclobacillaceae</taxon>
        <taxon>Sulfoacidibacillus</taxon>
    </lineage>
</organism>
<dbReference type="InterPro" id="IPR013564">
    <property type="entry name" value="MurT_C"/>
</dbReference>
<dbReference type="Pfam" id="PF08353">
    <property type="entry name" value="MurT_C"/>
    <property type="match status" value="1"/>
</dbReference>
<dbReference type="GO" id="GO:0071555">
    <property type="term" value="P:cell wall organization"/>
    <property type="evidence" value="ECO:0007669"/>
    <property type="project" value="UniProtKB-KW"/>
</dbReference>
<feature type="domain" description="Mur ligase central" evidence="6">
    <location>
        <begin position="59"/>
        <end position="230"/>
    </location>
</feature>
<dbReference type="Gene3D" id="3.40.1190.10">
    <property type="entry name" value="Mur-like, catalytic domain"/>
    <property type="match status" value="1"/>
</dbReference>
<reference evidence="8 9" key="1">
    <citation type="submission" date="2016-11" db="EMBL/GenBank/DDBJ databases">
        <title>Comparative genomics of Acidibacillus ferroxidans species.</title>
        <authorList>
            <person name="Oliveira G."/>
            <person name="Nunes G."/>
            <person name="Oliveira R."/>
            <person name="Araujo F."/>
            <person name="Salim A."/>
            <person name="Scholte L."/>
            <person name="Morais D."/>
            <person name="Nancucheo I."/>
            <person name="Johnson D.B."/>
            <person name="Grail B."/>
            <person name="Bittencourt J."/>
            <person name="Valadares R."/>
        </authorList>
    </citation>
    <scope>NUCLEOTIDE SEQUENCE [LARGE SCALE GENOMIC DNA]</scope>
    <source>
        <strain evidence="8 9">Y002</strain>
    </source>
</reference>
<evidence type="ECO:0000256" key="4">
    <source>
        <dbReference type="ARBA" id="ARBA00022840"/>
    </source>
</evidence>
<dbReference type="GO" id="GO:0005524">
    <property type="term" value="F:ATP binding"/>
    <property type="evidence" value="ECO:0007669"/>
    <property type="project" value="UniProtKB-UniRule"/>
</dbReference>
<dbReference type="PROSITE" id="PS01011">
    <property type="entry name" value="FOLYLPOLYGLU_SYNT_1"/>
    <property type="match status" value="1"/>
</dbReference>
<keyword evidence="3 5" id="KW-0547">Nucleotide-binding</keyword>
<evidence type="ECO:0000259" key="7">
    <source>
        <dbReference type="Pfam" id="PF08353"/>
    </source>
</evidence>
<comment type="catalytic activity">
    <reaction evidence="5">
        <text>beta-D-GlcNAc-(1-&gt;4)-Mur2Ac(oyl-L-Ala-gamma-D-O-P-Glu-L-Lys-D-Ala-D-Ala)-di-trans,octa-cis-undecaprenyl diphosphate + NH4(+) = beta-D-GlcNAc-(1-&gt;4)-Mur2Ac(oyl-L-Ala-D-isoglutaminyl-L-Lys-D-Ala-D-Ala)-di-trans,octa-cis-undecaprenyl diphosphate + phosphate + H(+)</text>
        <dbReference type="Rhea" id="RHEA:57932"/>
        <dbReference type="ChEBI" id="CHEBI:15378"/>
        <dbReference type="ChEBI" id="CHEBI:28938"/>
        <dbReference type="ChEBI" id="CHEBI:43474"/>
        <dbReference type="ChEBI" id="CHEBI:62233"/>
        <dbReference type="ChEBI" id="CHEBI:143132"/>
    </reaction>
</comment>
<accession>A0A2U3DCM2</accession>
<dbReference type="GO" id="GO:0009252">
    <property type="term" value="P:peptidoglycan biosynthetic process"/>
    <property type="evidence" value="ECO:0007669"/>
    <property type="project" value="UniProtKB-UniRule"/>
</dbReference>
<dbReference type="Pfam" id="PF08245">
    <property type="entry name" value="Mur_ligase_M"/>
    <property type="match status" value="1"/>
</dbReference>
<dbReference type="PANTHER" id="PTHR23135:SF7">
    <property type="entry name" value="LIPID II ISOGLUTAMINYL SYNTHASE (GLUTAMINE-HYDROLYZING) SUBUNIT MURT"/>
    <property type="match status" value="1"/>
</dbReference>
<dbReference type="GO" id="GO:0008360">
    <property type="term" value="P:regulation of cell shape"/>
    <property type="evidence" value="ECO:0007669"/>
    <property type="project" value="UniProtKB-KW"/>
</dbReference>
<keyword evidence="2 5" id="KW-0436">Ligase</keyword>
<keyword evidence="5" id="KW-0479">Metal-binding</keyword>
<dbReference type="InterPro" id="IPR036565">
    <property type="entry name" value="Mur-like_cat_sf"/>
</dbReference>
<dbReference type="GO" id="GO:0140282">
    <property type="term" value="F:carbon-nitrogen ligase activity on lipid II"/>
    <property type="evidence" value="ECO:0007669"/>
    <property type="project" value="UniProtKB-UniRule"/>
</dbReference>
<dbReference type="Proteomes" id="UP000245380">
    <property type="component" value="Unassembled WGS sequence"/>
</dbReference>
<comment type="catalytic activity">
    <reaction evidence="5">
        <text>beta-D-GlcNAc-(1-&gt;4)-Mur2Ac(oyl-L-Ala-gamma-D-Glu-L-Lys-D-Ala-D-Ala)-di-trans,octa-cis-undecaprenyl diphosphate + L-glutamine + ATP + H2O = beta-D-GlcNAc-(1-&gt;4)-Mur2Ac(oyl-L-Ala-D-isoglutaminyl-L-Lys-D-Ala-D-Ala)-di-trans,octa-cis-undecaprenyl diphosphate + L-glutamate + ADP + phosphate + H(+)</text>
        <dbReference type="Rhea" id="RHEA:57928"/>
        <dbReference type="ChEBI" id="CHEBI:15377"/>
        <dbReference type="ChEBI" id="CHEBI:15378"/>
        <dbReference type="ChEBI" id="CHEBI:29985"/>
        <dbReference type="ChEBI" id="CHEBI:30616"/>
        <dbReference type="ChEBI" id="CHEBI:43474"/>
        <dbReference type="ChEBI" id="CHEBI:58359"/>
        <dbReference type="ChEBI" id="CHEBI:60033"/>
        <dbReference type="ChEBI" id="CHEBI:62233"/>
        <dbReference type="ChEBI" id="CHEBI:456216"/>
        <dbReference type="EC" id="6.3.5.13"/>
    </reaction>
</comment>
<keyword evidence="5" id="KW-0573">Peptidoglycan synthesis</keyword>
<feature type="domain" description="Lipid II isoglutaminyl synthase (glutamine-hydrolyzing) subunit MurT C-terminal" evidence="7">
    <location>
        <begin position="331"/>
        <end position="441"/>
    </location>
</feature>
<keyword evidence="5" id="KW-0133">Cell shape</keyword>
<evidence type="ECO:0000256" key="2">
    <source>
        <dbReference type="ARBA" id="ARBA00022598"/>
    </source>
</evidence>
<evidence type="ECO:0000256" key="3">
    <source>
        <dbReference type="ARBA" id="ARBA00022741"/>
    </source>
</evidence>
<evidence type="ECO:0000313" key="9">
    <source>
        <dbReference type="Proteomes" id="UP000245380"/>
    </source>
</evidence>
<evidence type="ECO:0000313" key="8">
    <source>
        <dbReference type="EMBL" id="PWI59031.1"/>
    </source>
</evidence>
<comment type="caution">
    <text evidence="5">Lacks conserved residue(s) required for the propagation of feature annotation.</text>
</comment>
<comment type="catalytic activity">
    <reaction evidence="5">
        <text>beta-D-GlcNAc-(1-&gt;4)-Mur2Ac(oyl-L-Ala-gamma-D-Glu-L-Lys-D-Ala-D-Ala)-di-trans,octa-cis-undecaprenyl diphosphate + ATP = beta-D-GlcNAc-(1-&gt;4)-Mur2Ac(oyl-L-Ala-gamma-D-O-P-Glu-L-Lys-D-Ala-D-Ala)-di-trans,octa-cis-undecaprenyl diphosphate + ADP</text>
        <dbReference type="Rhea" id="RHEA:59488"/>
        <dbReference type="ChEBI" id="CHEBI:30616"/>
        <dbReference type="ChEBI" id="CHEBI:60033"/>
        <dbReference type="ChEBI" id="CHEBI:143132"/>
        <dbReference type="ChEBI" id="CHEBI:456216"/>
    </reaction>
</comment>
<keyword evidence="5" id="KW-0961">Cell wall biogenesis/degradation</keyword>
<proteinExistence type="inferred from homology"/>
<dbReference type="EMBL" id="MPDK01000002">
    <property type="protein sequence ID" value="PWI59031.1"/>
    <property type="molecule type" value="Genomic_DNA"/>
</dbReference>